<keyword evidence="7" id="KW-0131">Cell cycle</keyword>
<evidence type="ECO:0000256" key="5">
    <source>
        <dbReference type="ARBA" id="ARBA00022989"/>
    </source>
</evidence>
<feature type="transmembrane region" description="Helical" evidence="7">
    <location>
        <begin position="348"/>
        <end position="366"/>
    </location>
</feature>
<dbReference type="GO" id="GO:0008963">
    <property type="term" value="F:phospho-N-acetylmuramoyl-pentapeptide-transferase activity"/>
    <property type="evidence" value="ECO:0007669"/>
    <property type="project" value="UniProtKB-UniRule"/>
</dbReference>
<dbReference type="GO" id="GO:0046872">
    <property type="term" value="F:metal ion binding"/>
    <property type="evidence" value="ECO:0007669"/>
    <property type="project" value="UniProtKB-KW"/>
</dbReference>
<evidence type="ECO:0000256" key="4">
    <source>
        <dbReference type="ARBA" id="ARBA00022692"/>
    </source>
</evidence>
<name>A0A0G0VQ64_UNCKA</name>
<gene>
    <name evidence="7" type="primary">mraY</name>
    <name evidence="8" type="ORF">UU55_C0006G0014</name>
</gene>
<comment type="similarity">
    <text evidence="2 7">Belongs to the glycosyltransferase 4 family. MraY subfamily.</text>
</comment>
<comment type="subcellular location">
    <subcellularLocation>
        <location evidence="7">Cell membrane</location>
        <topology evidence="7">Multi-pass membrane protein</topology>
    </subcellularLocation>
    <subcellularLocation>
        <location evidence="1">Membrane</location>
        <topology evidence="1">Multi-pass membrane protein</topology>
    </subcellularLocation>
</comment>
<protein>
    <recommendedName>
        <fullName evidence="7">Phospho-N-acetylmuramoyl-pentapeptide-transferase</fullName>
        <ecNumber evidence="7">2.7.8.13</ecNumber>
    </recommendedName>
    <alternativeName>
        <fullName evidence="7">UDP-MurNAc-pentapeptide phosphotransferase</fullName>
    </alternativeName>
</protein>
<feature type="transmembrane region" description="Helical" evidence="7">
    <location>
        <begin position="79"/>
        <end position="96"/>
    </location>
</feature>
<dbReference type="GO" id="GO:0051992">
    <property type="term" value="F:UDP-N-acetylmuramoyl-L-alanyl-D-glutamyl-meso-2,6-diaminopimelyl-D-alanyl-D-alanine:undecaprenyl-phosphate transferase activity"/>
    <property type="evidence" value="ECO:0007669"/>
    <property type="project" value="RHEA"/>
</dbReference>
<feature type="transmembrane region" description="Helical" evidence="7">
    <location>
        <begin position="197"/>
        <end position="215"/>
    </location>
</feature>
<dbReference type="CDD" id="cd06852">
    <property type="entry name" value="GT_MraY"/>
    <property type="match status" value="1"/>
</dbReference>
<evidence type="ECO:0000256" key="2">
    <source>
        <dbReference type="ARBA" id="ARBA00005583"/>
    </source>
</evidence>
<reference evidence="8 9" key="1">
    <citation type="journal article" date="2015" name="Nature">
        <title>rRNA introns, odd ribosomes, and small enigmatic genomes across a large radiation of phyla.</title>
        <authorList>
            <person name="Brown C.T."/>
            <person name="Hug L.A."/>
            <person name="Thomas B.C."/>
            <person name="Sharon I."/>
            <person name="Castelle C.J."/>
            <person name="Singh A."/>
            <person name="Wilkins M.J."/>
            <person name="Williams K.H."/>
            <person name="Banfield J.F."/>
        </authorList>
    </citation>
    <scope>NUCLEOTIDE SEQUENCE [LARGE SCALE GENOMIC DNA]</scope>
</reference>
<dbReference type="PROSITE" id="PS01347">
    <property type="entry name" value="MRAY_1"/>
    <property type="match status" value="1"/>
</dbReference>
<keyword evidence="7" id="KW-0460">Magnesium</keyword>
<evidence type="ECO:0000313" key="9">
    <source>
        <dbReference type="Proteomes" id="UP000033947"/>
    </source>
</evidence>
<dbReference type="GO" id="GO:0071555">
    <property type="term" value="P:cell wall organization"/>
    <property type="evidence" value="ECO:0007669"/>
    <property type="project" value="UniProtKB-KW"/>
</dbReference>
<comment type="catalytic activity">
    <reaction evidence="7">
        <text>UDP-N-acetyl-alpha-D-muramoyl-L-alanyl-gamma-D-glutamyl-meso-2,6-diaminopimeloyl-D-alanyl-D-alanine + di-trans,octa-cis-undecaprenyl phosphate = di-trans,octa-cis-undecaprenyl diphospho-N-acetyl-alpha-D-muramoyl-L-alanyl-D-glutamyl-meso-2,6-diaminopimeloyl-D-alanyl-D-alanine + UMP</text>
        <dbReference type="Rhea" id="RHEA:28386"/>
        <dbReference type="ChEBI" id="CHEBI:57865"/>
        <dbReference type="ChEBI" id="CHEBI:60392"/>
        <dbReference type="ChEBI" id="CHEBI:61386"/>
        <dbReference type="ChEBI" id="CHEBI:61387"/>
        <dbReference type="EC" id="2.7.8.13"/>
    </reaction>
</comment>
<comment type="function">
    <text evidence="7">Catalyzes the initial step of the lipid cycle reactions in the biosynthesis of the cell wall peptidoglycan: transfers peptidoglycan precursor phospho-MurNAc-pentapeptide from UDP-MurNAc-pentapeptide onto the lipid carrier undecaprenyl phosphate, yielding undecaprenyl-pyrophosphoryl-MurNAc-pentapeptide, known as lipid I.</text>
</comment>
<dbReference type="EC" id="2.7.8.13" evidence="7"/>
<evidence type="ECO:0000256" key="3">
    <source>
        <dbReference type="ARBA" id="ARBA00022679"/>
    </source>
</evidence>
<dbReference type="GO" id="GO:0051301">
    <property type="term" value="P:cell division"/>
    <property type="evidence" value="ECO:0007669"/>
    <property type="project" value="UniProtKB-KW"/>
</dbReference>
<keyword evidence="7" id="KW-0961">Cell wall biogenesis/degradation</keyword>
<dbReference type="InterPro" id="IPR003524">
    <property type="entry name" value="PNAcMuramoyl-5peptid_Trfase"/>
</dbReference>
<keyword evidence="7" id="KW-1003">Cell membrane</keyword>
<evidence type="ECO:0000313" key="8">
    <source>
        <dbReference type="EMBL" id="KKS03044.1"/>
    </source>
</evidence>
<dbReference type="AlphaFoldDB" id="A0A0G0VQ64"/>
<sequence length="367" mass="41237">MGSAGIMLDLLFLFAAGLLSFVLYPVWINFVYKFQMGEEVREDAPKTHLFKMGTPTMGGLVLVSVVAVLTLLFNRSRTQTLLPIFVALIAGLLGLFEDFTKVYRKSGLPGFFEYHFHGLFKKKNAAPKGLSRIILKPWQLFKEFWRVVGSTDASGMQTYKKFIVQGLIGGFVAYWVYFKLGWDYLWFPLIGDVHIGFLYPVIVFLLFIVILNAVAFTDGLDGLAGGLSLFAFISFWVVSRVLGYNSIAIFCATFAGALLPFLYFNVYPARIFMGNVGSHVLGGTLALLAVFLHREVAFLIIGAVFLFDGISSPLQQLSVKLTKKRMFRFAPVHHHFELLGWPETKVTLRFWLFGAFFAFAGIFIALM</sequence>
<comment type="caution">
    <text evidence="8">The sequence shown here is derived from an EMBL/GenBank/DDBJ whole genome shotgun (WGS) entry which is preliminary data.</text>
</comment>
<dbReference type="Proteomes" id="UP000033947">
    <property type="component" value="Unassembled WGS sequence"/>
</dbReference>
<keyword evidence="7" id="KW-0133">Cell shape</keyword>
<dbReference type="InterPro" id="IPR018480">
    <property type="entry name" value="PNAcMuramoyl-5peptid_Trfase_CS"/>
</dbReference>
<keyword evidence="4 7" id="KW-0812">Transmembrane</keyword>
<dbReference type="InterPro" id="IPR000715">
    <property type="entry name" value="Glycosyl_transferase_4"/>
</dbReference>
<dbReference type="PANTHER" id="PTHR22926">
    <property type="entry name" value="PHOSPHO-N-ACETYLMURAMOYL-PENTAPEPTIDE-TRANSFERASE"/>
    <property type="match status" value="1"/>
</dbReference>
<keyword evidence="5 7" id="KW-1133">Transmembrane helix</keyword>
<dbReference type="Pfam" id="PF00953">
    <property type="entry name" value="Glycos_transf_4"/>
    <property type="match status" value="1"/>
</dbReference>
<feature type="transmembrane region" description="Helical" evidence="7">
    <location>
        <begin position="6"/>
        <end position="32"/>
    </location>
</feature>
<organism evidence="8 9">
    <name type="scientific">candidate division WWE3 bacterium GW2011_GWC2_41_23</name>
    <dbReference type="NCBI Taxonomy" id="1619123"/>
    <lineage>
        <taxon>Bacteria</taxon>
        <taxon>Katanobacteria</taxon>
    </lineage>
</organism>
<proteinExistence type="inferred from homology"/>
<comment type="cofactor">
    <cofactor evidence="7">
        <name>Mg(2+)</name>
        <dbReference type="ChEBI" id="CHEBI:18420"/>
    </cofactor>
</comment>
<dbReference type="GO" id="GO:0008360">
    <property type="term" value="P:regulation of cell shape"/>
    <property type="evidence" value="ECO:0007669"/>
    <property type="project" value="UniProtKB-KW"/>
</dbReference>
<keyword evidence="7" id="KW-0479">Metal-binding</keyword>
<dbReference type="UniPathway" id="UPA00219"/>
<dbReference type="GO" id="GO:0009252">
    <property type="term" value="P:peptidoglycan biosynthetic process"/>
    <property type="evidence" value="ECO:0007669"/>
    <property type="project" value="UniProtKB-UniRule"/>
</dbReference>
<evidence type="ECO:0000256" key="6">
    <source>
        <dbReference type="ARBA" id="ARBA00023136"/>
    </source>
</evidence>
<dbReference type="HAMAP" id="MF_00038">
    <property type="entry name" value="MraY"/>
    <property type="match status" value="1"/>
</dbReference>
<evidence type="ECO:0000256" key="1">
    <source>
        <dbReference type="ARBA" id="ARBA00004141"/>
    </source>
</evidence>
<dbReference type="PATRIC" id="fig|1619123.3.peg.500"/>
<comment type="pathway">
    <text evidence="7">Cell wall biogenesis; peptidoglycan biosynthesis.</text>
</comment>
<feature type="transmembrane region" description="Helical" evidence="7">
    <location>
        <begin position="53"/>
        <end position="73"/>
    </location>
</feature>
<feature type="transmembrane region" description="Helical" evidence="7">
    <location>
        <begin position="222"/>
        <end position="238"/>
    </location>
</feature>
<accession>A0A0G0VQ64</accession>
<dbReference type="EMBL" id="LCBB01000006">
    <property type="protein sequence ID" value="KKS03044.1"/>
    <property type="molecule type" value="Genomic_DNA"/>
</dbReference>
<keyword evidence="7" id="KW-0573">Peptidoglycan synthesis</keyword>
<dbReference type="PANTHER" id="PTHR22926:SF5">
    <property type="entry name" value="PHOSPHO-N-ACETYLMURAMOYL-PENTAPEPTIDE-TRANSFERASE HOMOLOG"/>
    <property type="match status" value="1"/>
</dbReference>
<keyword evidence="7" id="KW-0132">Cell division</keyword>
<feature type="transmembrane region" description="Helical" evidence="7">
    <location>
        <begin position="244"/>
        <end position="264"/>
    </location>
</feature>
<keyword evidence="3 7" id="KW-0808">Transferase</keyword>
<dbReference type="GO" id="GO:0005886">
    <property type="term" value="C:plasma membrane"/>
    <property type="evidence" value="ECO:0007669"/>
    <property type="project" value="UniProtKB-SubCell"/>
</dbReference>
<evidence type="ECO:0000256" key="7">
    <source>
        <dbReference type="HAMAP-Rule" id="MF_00038"/>
    </source>
</evidence>
<keyword evidence="6 7" id="KW-0472">Membrane</keyword>
<feature type="transmembrane region" description="Helical" evidence="7">
    <location>
        <begin position="162"/>
        <end position="177"/>
    </location>
</feature>